<evidence type="ECO:0000259" key="5">
    <source>
        <dbReference type="Pfam" id="PF13657"/>
    </source>
</evidence>
<feature type="domain" description="HipA-like C-terminal" evidence="4">
    <location>
        <begin position="153"/>
        <end position="359"/>
    </location>
</feature>
<keyword evidence="7" id="KW-1185">Reference proteome</keyword>
<proteinExistence type="inferred from homology"/>
<dbReference type="InterPro" id="IPR012893">
    <property type="entry name" value="HipA-like_C"/>
</dbReference>
<keyword evidence="2" id="KW-0808">Transferase</keyword>
<evidence type="ECO:0000256" key="1">
    <source>
        <dbReference type="ARBA" id="ARBA00010164"/>
    </source>
</evidence>
<evidence type="ECO:0000313" key="6">
    <source>
        <dbReference type="EMBL" id="EIC20596.1"/>
    </source>
</evidence>
<evidence type="ECO:0000313" key="7">
    <source>
        <dbReference type="Proteomes" id="UP000002964"/>
    </source>
</evidence>
<evidence type="ECO:0000259" key="4">
    <source>
        <dbReference type="Pfam" id="PF07804"/>
    </source>
</evidence>
<feature type="domain" description="HipA N-terminal subdomain 1" evidence="5">
    <location>
        <begin position="20"/>
        <end position="106"/>
    </location>
</feature>
<dbReference type="InterPro" id="IPR017508">
    <property type="entry name" value="HipA_N1"/>
</dbReference>
<dbReference type="eggNOG" id="COG3550">
    <property type="taxonomic scope" value="Bacteria"/>
</dbReference>
<dbReference type="Pfam" id="PF07804">
    <property type="entry name" value="HipA_C"/>
    <property type="match status" value="1"/>
</dbReference>
<protein>
    <submittedName>
        <fullName evidence="6">Capsule biosynthesis enzymes related protein</fullName>
    </submittedName>
</protein>
<dbReference type="STRING" id="631362.Thi970DRAFT_04249"/>
<dbReference type="GO" id="GO:0004674">
    <property type="term" value="F:protein serine/threonine kinase activity"/>
    <property type="evidence" value="ECO:0007669"/>
    <property type="project" value="TreeGrafter"/>
</dbReference>
<dbReference type="InterPro" id="IPR052028">
    <property type="entry name" value="HipA_Ser/Thr_kinase"/>
</dbReference>
<accession>H8Z5M6</accession>
<reference evidence="6 7" key="2">
    <citation type="submission" date="2011-11" db="EMBL/GenBank/DDBJ databases">
        <authorList>
            <consortium name="US DOE Joint Genome Institute"/>
            <person name="Lucas S."/>
            <person name="Han J."/>
            <person name="Lapidus A."/>
            <person name="Cheng J.-F."/>
            <person name="Goodwin L."/>
            <person name="Pitluck S."/>
            <person name="Peters L."/>
            <person name="Ovchinnikova G."/>
            <person name="Zhang X."/>
            <person name="Detter J.C."/>
            <person name="Han C."/>
            <person name="Tapia R."/>
            <person name="Land M."/>
            <person name="Hauser L."/>
            <person name="Kyrpides N."/>
            <person name="Ivanova N."/>
            <person name="Pagani I."/>
            <person name="Vogl K."/>
            <person name="Liu Z."/>
            <person name="Overmann J."/>
            <person name="Frigaard N.-U."/>
            <person name="Bryant D."/>
            <person name="Woyke T."/>
        </authorList>
    </citation>
    <scope>NUCLEOTIDE SEQUENCE [LARGE SCALE GENOMIC DNA]</scope>
    <source>
        <strain evidence="6 7">970</strain>
    </source>
</reference>
<organism evidence="6 7">
    <name type="scientific">Thiorhodovibrio frisius</name>
    <dbReference type="NCBI Taxonomy" id="631362"/>
    <lineage>
        <taxon>Bacteria</taxon>
        <taxon>Pseudomonadati</taxon>
        <taxon>Pseudomonadota</taxon>
        <taxon>Gammaproteobacteria</taxon>
        <taxon>Chromatiales</taxon>
        <taxon>Chromatiaceae</taxon>
        <taxon>Thiorhodovibrio</taxon>
    </lineage>
</organism>
<comment type="similarity">
    <text evidence="1">Belongs to the HipA Ser/Thr kinase family.</text>
</comment>
<gene>
    <name evidence="6" type="ORF">Thi970DRAFT_04249</name>
</gene>
<dbReference type="HOGENOM" id="CLU_041102_0_0_6"/>
<reference evidence="7" key="1">
    <citation type="submission" date="2011-06" db="EMBL/GenBank/DDBJ databases">
        <authorList>
            <consortium name="US DOE Joint Genome Institute (JGI-PGF)"/>
            <person name="Lucas S."/>
            <person name="Han J."/>
            <person name="Lapidus A."/>
            <person name="Cheng J.-F."/>
            <person name="Goodwin L."/>
            <person name="Pitluck S."/>
            <person name="Peters L."/>
            <person name="Land M.L."/>
            <person name="Hauser L."/>
            <person name="Vogl K."/>
            <person name="Liu Z."/>
            <person name="Overmann J."/>
            <person name="Frigaard N.-U."/>
            <person name="Bryant D.A."/>
            <person name="Woyke T.J."/>
        </authorList>
    </citation>
    <scope>NUCLEOTIDE SEQUENCE [LARGE SCALE GENOMIC DNA]</scope>
    <source>
        <strain evidence="7">970</strain>
    </source>
</reference>
<evidence type="ECO:0000256" key="2">
    <source>
        <dbReference type="ARBA" id="ARBA00022679"/>
    </source>
</evidence>
<evidence type="ECO:0000256" key="3">
    <source>
        <dbReference type="ARBA" id="ARBA00022777"/>
    </source>
</evidence>
<name>H8Z5M6_9GAMM</name>
<keyword evidence="3" id="KW-0418">Kinase</keyword>
<sequence length="387" mass="42346">MPVGEIRISDPDRTAGGRRRGEFRYARAYLNHPEARALDPVHLPLAPNVFSASAPESGLHGVFEDSLPDSWGRALLIRQHHLARSNQHPAYLLDCLGANGLGALVYSSRDEPPTPALSVLCGTEDLIEAAQRYERDPSSVEELHLRALFQAASSPGGARPKLLLEDQGRSCLAKLASAHDSYDIVRLEAASLALARSAGLDVPNFRIATFGRHTALLIERFDCANGGRRHMLSAQTLLDARGWYQLGYVDLADSIRAVSDAPERDLPMLYRQAVLNAILGNTDDHLKNFSLQDTDVGWCLTPAYDLLPDVLNRSEHVLHFGSTGHCPTQAALTALGRAFGLSAFRADSIRAEVAAAATRWIEFCDQAGVPKNQSLHFARDIERRLAH</sequence>
<dbReference type="Pfam" id="PF13657">
    <property type="entry name" value="Couple_hipA"/>
    <property type="match status" value="1"/>
</dbReference>
<dbReference type="Proteomes" id="UP000002964">
    <property type="component" value="Unassembled WGS sequence"/>
</dbReference>
<dbReference type="GO" id="GO:0005829">
    <property type="term" value="C:cytosol"/>
    <property type="evidence" value="ECO:0007669"/>
    <property type="project" value="TreeGrafter"/>
</dbReference>
<dbReference type="EMBL" id="JH603170">
    <property type="protein sequence ID" value="EIC20596.1"/>
    <property type="molecule type" value="Genomic_DNA"/>
</dbReference>
<dbReference type="AlphaFoldDB" id="H8Z5M6"/>
<dbReference type="PANTHER" id="PTHR37419">
    <property type="entry name" value="SERINE/THREONINE-PROTEIN KINASE TOXIN HIPA"/>
    <property type="match status" value="1"/>
</dbReference>